<keyword evidence="5 9" id="KW-0697">Rotamase</keyword>
<comment type="similarity">
    <text evidence="2 9 11">Belongs to the FKBP-type PPIase family. Tig subfamily.</text>
</comment>
<comment type="subcellular location">
    <subcellularLocation>
        <location evidence="9">Cytoplasm</location>
    </subcellularLocation>
    <text evidence="9">About half TF is bound to the ribosome near the polypeptide exit tunnel while the other half is free in the cytoplasm.</text>
</comment>
<dbReference type="EC" id="5.2.1.8" evidence="3 9"/>
<reference evidence="16" key="1">
    <citation type="submission" date="2020-02" db="EMBL/GenBank/DDBJ databases">
        <title>Genomic and physiological characterization of two novel Nitrospinaceae genera.</title>
        <authorList>
            <person name="Mueller A.J."/>
            <person name="Jung M.-Y."/>
            <person name="Strachan C.R."/>
            <person name="Herbold C.W."/>
            <person name="Kirkegaard R.H."/>
            <person name="Daims H."/>
        </authorList>
    </citation>
    <scope>NUCLEOTIDE SEQUENCE [LARGE SCALE GENOMIC DNA]</scope>
</reference>
<name>A0A7T0C1F2_9BACT</name>
<evidence type="ECO:0000256" key="9">
    <source>
        <dbReference type="HAMAP-Rule" id="MF_00303"/>
    </source>
</evidence>
<evidence type="ECO:0000256" key="5">
    <source>
        <dbReference type="ARBA" id="ARBA00023110"/>
    </source>
</evidence>
<dbReference type="InterPro" id="IPR001179">
    <property type="entry name" value="PPIase_FKBP_dom"/>
</dbReference>
<dbReference type="GO" id="GO:0003755">
    <property type="term" value="F:peptidyl-prolyl cis-trans isomerase activity"/>
    <property type="evidence" value="ECO:0007669"/>
    <property type="project" value="UniProtKB-UniRule"/>
</dbReference>
<comment type="catalytic activity">
    <reaction evidence="1 9 10">
        <text>[protein]-peptidylproline (omega=180) = [protein]-peptidylproline (omega=0)</text>
        <dbReference type="Rhea" id="RHEA:16237"/>
        <dbReference type="Rhea" id="RHEA-COMP:10747"/>
        <dbReference type="Rhea" id="RHEA-COMP:10748"/>
        <dbReference type="ChEBI" id="CHEBI:83833"/>
        <dbReference type="ChEBI" id="CHEBI:83834"/>
        <dbReference type="EC" id="5.2.1.8"/>
    </reaction>
</comment>
<dbReference type="PIRSF" id="PIRSF003095">
    <property type="entry name" value="Trigger_factor"/>
    <property type="match status" value="1"/>
</dbReference>
<feature type="coiled-coil region" evidence="12">
    <location>
        <begin position="263"/>
        <end position="290"/>
    </location>
</feature>
<dbReference type="InterPro" id="IPR027304">
    <property type="entry name" value="Trigger_fact/SurA_dom_sf"/>
</dbReference>
<dbReference type="InterPro" id="IPR046357">
    <property type="entry name" value="PPIase_dom_sf"/>
</dbReference>
<organism evidence="15 16">
    <name type="scientific">Candidatus Nitrohelix vancouverensis</name>
    <dbReference type="NCBI Taxonomy" id="2705534"/>
    <lineage>
        <taxon>Bacteria</taxon>
        <taxon>Pseudomonadati</taxon>
        <taxon>Nitrospinota/Tectimicrobiota group</taxon>
        <taxon>Nitrospinota</taxon>
        <taxon>Nitrospinia</taxon>
        <taxon>Nitrospinales</taxon>
        <taxon>Nitrospinaceae</taxon>
        <taxon>Candidatus Nitrohelix</taxon>
    </lineage>
</organism>
<evidence type="ECO:0000256" key="7">
    <source>
        <dbReference type="ARBA" id="ARBA00023235"/>
    </source>
</evidence>
<keyword evidence="9 11" id="KW-0131">Cell cycle</keyword>
<dbReference type="GO" id="GO:0043335">
    <property type="term" value="P:protein unfolding"/>
    <property type="evidence" value="ECO:0007669"/>
    <property type="project" value="TreeGrafter"/>
</dbReference>
<dbReference type="InterPro" id="IPR036611">
    <property type="entry name" value="Trigger_fac_ribosome-bd_sf"/>
</dbReference>
<dbReference type="PROSITE" id="PS50059">
    <property type="entry name" value="FKBP_PPIASE"/>
    <property type="match status" value="1"/>
</dbReference>
<dbReference type="PANTHER" id="PTHR30560:SF3">
    <property type="entry name" value="TRIGGER FACTOR-LIKE PROTEIN TIG, CHLOROPLASTIC"/>
    <property type="match status" value="1"/>
</dbReference>
<evidence type="ECO:0000313" key="16">
    <source>
        <dbReference type="Proteomes" id="UP000594464"/>
    </source>
</evidence>
<comment type="function">
    <text evidence="9">Involved in protein export. Acts as a chaperone by maintaining the newly synthesized protein in an open conformation. Functions as a peptidyl-prolyl cis-trans isomerase.</text>
</comment>
<dbReference type="InterPro" id="IPR037041">
    <property type="entry name" value="Trigger_fac_C_sf"/>
</dbReference>
<evidence type="ECO:0000259" key="14">
    <source>
        <dbReference type="PROSITE" id="PS50059"/>
    </source>
</evidence>
<dbReference type="InterPro" id="IPR008880">
    <property type="entry name" value="Trigger_fac_C"/>
</dbReference>
<dbReference type="Proteomes" id="UP000594464">
    <property type="component" value="Chromosome"/>
</dbReference>
<evidence type="ECO:0000256" key="4">
    <source>
        <dbReference type="ARBA" id="ARBA00016902"/>
    </source>
</evidence>
<evidence type="ECO:0000256" key="10">
    <source>
        <dbReference type="PROSITE-ProRule" id="PRU00277"/>
    </source>
</evidence>
<evidence type="ECO:0000256" key="8">
    <source>
        <dbReference type="ARBA" id="ARBA00029986"/>
    </source>
</evidence>
<protein>
    <recommendedName>
        <fullName evidence="4 9">Trigger factor</fullName>
        <shortName evidence="9">TF</shortName>
        <ecNumber evidence="3 9">5.2.1.8</ecNumber>
    </recommendedName>
    <alternativeName>
        <fullName evidence="8 9">PPIase</fullName>
    </alternativeName>
</protein>
<feature type="compositionally biased region" description="Low complexity" evidence="13">
    <location>
        <begin position="328"/>
        <end position="339"/>
    </location>
</feature>
<dbReference type="AlphaFoldDB" id="A0A7T0C1F2"/>
<dbReference type="EMBL" id="CP048620">
    <property type="protein sequence ID" value="QPJ64778.1"/>
    <property type="molecule type" value="Genomic_DNA"/>
</dbReference>
<dbReference type="InterPro" id="IPR008881">
    <property type="entry name" value="Trigger_fac_ribosome-bd_bac"/>
</dbReference>
<dbReference type="Gene3D" id="3.30.70.1050">
    <property type="entry name" value="Trigger factor ribosome-binding domain"/>
    <property type="match status" value="1"/>
</dbReference>
<feature type="domain" description="PPIase FKBP-type" evidence="14">
    <location>
        <begin position="162"/>
        <end position="247"/>
    </location>
</feature>
<keyword evidence="9" id="KW-0963">Cytoplasm</keyword>
<dbReference type="GO" id="GO:0015031">
    <property type="term" value="P:protein transport"/>
    <property type="evidence" value="ECO:0007669"/>
    <property type="project" value="UniProtKB-UniRule"/>
</dbReference>
<evidence type="ECO:0000256" key="13">
    <source>
        <dbReference type="SAM" id="MobiDB-lite"/>
    </source>
</evidence>
<evidence type="ECO:0000256" key="6">
    <source>
        <dbReference type="ARBA" id="ARBA00023186"/>
    </source>
</evidence>
<evidence type="ECO:0000313" key="15">
    <source>
        <dbReference type="EMBL" id="QPJ64778.1"/>
    </source>
</evidence>
<dbReference type="GO" id="GO:0043022">
    <property type="term" value="F:ribosome binding"/>
    <property type="evidence" value="ECO:0007669"/>
    <property type="project" value="TreeGrafter"/>
</dbReference>
<keyword evidence="12" id="KW-0175">Coiled coil</keyword>
<keyword evidence="7 9" id="KW-0413">Isomerase</keyword>
<evidence type="ECO:0000256" key="12">
    <source>
        <dbReference type="SAM" id="Coils"/>
    </source>
</evidence>
<evidence type="ECO:0000256" key="1">
    <source>
        <dbReference type="ARBA" id="ARBA00000971"/>
    </source>
</evidence>
<dbReference type="GO" id="GO:0005737">
    <property type="term" value="C:cytoplasm"/>
    <property type="evidence" value="ECO:0007669"/>
    <property type="project" value="UniProtKB-SubCell"/>
</dbReference>
<dbReference type="Pfam" id="PF00254">
    <property type="entry name" value="FKBP_C"/>
    <property type="match status" value="1"/>
</dbReference>
<dbReference type="HAMAP" id="MF_00303">
    <property type="entry name" value="Trigger_factor_Tig"/>
    <property type="match status" value="1"/>
</dbReference>
<dbReference type="SUPFAM" id="SSF109998">
    <property type="entry name" value="Triger factor/SurA peptide-binding domain-like"/>
    <property type="match status" value="1"/>
</dbReference>
<dbReference type="SUPFAM" id="SSF102735">
    <property type="entry name" value="Trigger factor ribosome-binding domain"/>
    <property type="match status" value="1"/>
</dbReference>
<dbReference type="KEGG" id="nva:G3M78_04990"/>
<dbReference type="GO" id="GO:0051301">
    <property type="term" value="P:cell division"/>
    <property type="evidence" value="ECO:0007669"/>
    <property type="project" value="UniProtKB-KW"/>
</dbReference>
<keyword evidence="9 11" id="KW-0132">Cell division</keyword>
<dbReference type="Gene3D" id="3.10.50.40">
    <property type="match status" value="1"/>
</dbReference>
<evidence type="ECO:0000256" key="2">
    <source>
        <dbReference type="ARBA" id="ARBA00005464"/>
    </source>
</evidence>
<dbReference type="InterPro" id="IPR005215">
    <property type="entry name" value="Trig_fac"/>
</dbReference>
<dbReference type="Pfam" id="PF05697">
    <property type="entry name" value="Trigger_N"/>
    <property type="match status" value="1"/>
</dbReference>
<dbReference type="GO" id="GO:0051083">
    <property type="term" value="P:'de novo' cotranslational protein folding"/>
    <property type="evidence" value="ECO:0007669"/>
    <property type="project" value="TreeGrafter"/>
</dbReference>
<dbReference type="Pfam" id="PF05698">
    <property type="entry name" value="Trigger_C"/>
    <property type="match status" value="1"/>
</dbReference>
<gene>
    <name evidence="9 15" type="primary">tig</name>
    <name evidence="15" type="ORF">G3M78_04990</name>
</gene>
<comment type="domain">
    <text evidence="9">Consists of 3 domains; the N-terminus binds the ribosome, the middle domain has PPIase activity, while the C-terminus has intrinsic chaperone activity on its own.</text>
</comment>
<dbReference type="Gene3D" id="1.10.3120.10">
    <property type="entry name" value="Trigger factor, C-terminal domain"/>
    <property type="match status" value="1"/>
</dbReference>
<evidence type="ECO:0000256" key="3">
    <source>
        <dbReference type="ARBA" id="ARBA00013194"/>
    </source>
</evidence>
<accession>A0A7T0C1F2</accession>
<dbReference type="PANTHER" id="PTHR30560">
    <property type="entry name" value="TRIGGER FACTOR CHAPERONE AND PEPTIDYL-PROLYL CIS/TRANS ISOMERASE"/>
    <property type="match status" value="1"/>
</dbReference>
<proteinExistence type="inferred from homology"/>
<sequence>MTIQIEDIDLTHKKITLVIPYADYKSQVDAYLRKVGKDFKAPGFRPGKVPLSIIEQRFGPEVKQEVLTQLISDRVMAAIEEKELRAISQPSLLEVQAEEGTDITVSASVEIIPEFEIKDYNGIELDMKVGEITDEDVDKAVDMYRQRHLVSEPVTDRAAQDKDYVKLDFQGSYNGESFEGSEANGYIVQLGTGQLIEGMEAPILGMEINEQKTITVDLPEAHPNKNIAGKPVDFSVTLRGIQLKTMPELTDEFAQKADPEKNFKDIADMKTRIREELQNMEREQAKQRAKKDLALKLVEMNPIDLPDGLLDEQIQFMKQEEKKKEAGQEAGAAAPEAEALTTEDREKHTDGAVKILREEFLLDKISRQLKIEISEADIDKEVASIAQMLGGGNIKKLKEEWMKSGLLARLHSRMKRNRTLDAILETASLKEELVDRKTIISDN</sequence>
<evidence type="ECO:0000256" key="11">
    <source>
        <dbReference type="RuleBase" id="RU003914"/>
    </source>
</evidence>
<dbReference type="GO" id="GO:0044183">
    <property type="term" value="F:protein folding chaperone"/>
    <property type="evidence" value="ECO:0007669"/>
    <property type="project" value="TreeGrafter"/>
</dbReference>
<dbReference type="SUPFAM" id="SSF54534">
    <property type="entry name" value="FKBP-like"/>
    <property type="match status" value="1"/>
</dbReference>
<feature type="region of interest" description="Disordered" evidence="13">
    <location>
        <begin position="320"/>
        <end position="347"/>
    </location>
</feature>
<dbReference type="NCBIfam" id="TIGR00115">
    <property type="entry name" value="tig"/>
    <property type="match status" value="1"/>
</dbReference>
<keyword evidence="6 9" id="KW-0143">Chaperone</keyword>